<accession>A0ABX0A5W0</accession>
<gene>
    <name evidence="2" type="ORF">GW534_02100</name>
</gene>
<name>A0ABX0A5W0_9BACI</name>
<evidence type="ECO:0000313" key="2">
    <source>
        <dbReference type="EMBL" id="NCU16568.1"/>
    </source>
</evidence>
<keyword evidence="3" id="KW-1185">Reference proteome</keyword>
<dbReference type="Proteomes" id="UP000743899">
    <property type="component" value="Unassembled WGS sequence"/>
</dbReference>
<dbReference type="Pfam" id="PF10676">
    <property type="entry name" value="gerPA"/>
    <property type="match status" value="1"/>
</dbReference>
<organism evidence="2 3">
    <name type="scientific">Pallidibacillus pasinlerensis</name>
    <dbReference type="NCBI Taxonomy" id="2703818"/>
    <lineage>
        <taxon>Bacteria</taxon>
        <taxon>Bacillati</taxon>
        <taxon>Bacillota</taxon>
        <taxon>Bacilli</taxon>
        <taxon>Bacillales</taxon>
        <taxon>Bacillaceae</taxon>
        <taxon>Pallidibacillus</taxon>
    </lineage>
</organism>
<dbReference type="InterPro" id="IPR019618">
    <property type="entry name" value="Spore_germination_GerPA"/>
</dbReference>
<dbReference type="PANTHER" id="PTHR37808">
    <property type="entry name" value="SPORE GERMINATION PROTEIN-LIKE PROTEIN YDZR-RELATED"/>
    <property type="match status" value="1"/>
</dbReference>
<comment type="similarity">
    <text evidence="1">Belongs to the GerPA/GerPF family.</text>
</comment>
<dbReference type="PANTHER" id="PTHR37808:SF1">
    <property type="entry name" value="SPORE GERMINATION PROTEIN-LIKE PROTEIN YDZR"/>
    <property type="match status" value="1"/>
</dbReference>
<dbReference type="EMBL" id="JAACYS010000005">
    <property type="protein sequence ID" value="NCU16568.1"/>
    <property type="molecule type" value="Genomic_DNA"/>
</dbReference>
<comment type="caution">
    <text evidence="2">The sequence shown here is derived from an EMBL/GenBank/DDBJ whole genome shotgun (WGS) entry which is preliminary data.</text>
</comment>
<sequence length="72" mass="7286">MPSIIGSVNVANVTGGVVNFGDSLNISPKNVSKTSNGSGSAITGIFNVANNGFNATNHIDPDVVDQPSVQND</sequence>
<proteinExistence type="inferred from homology"/>
<evidence type="ECO:0000256" key="1">
    <source>
        <dbReference type="ARBA" id="ARBA00008103"/>
    </source>
</evidence>
<reference evidence="2 3" key="1">
    <citation type="submission" date="2020-01" db="EMBL/GenBank/DDBJ databases">
        <title>A novel Bacillus sp. from Pasinler.</title>
        <authorList>
            <person name="Adiguzel A."/>
            <person name="Ay H."/>
            <person name="Baltaci M.O."/>
        </authorList>
    </citation>
    <scope>NUCLEOTIDE SEQUENCE [LARGE SCALE GENOMIC DNA]</scope>
    <source>
        <strain evidence="2 3">P1</strain>
    </source>
</reference>
<evidence type="ECO:0000313" key="3">
    <source>
        <dbReference type="Proteomes" id="UP000743899"/>
    </source>
</evidence>
<protein>
    <submittedName>
        <fullName evidence="2">Spore germination protein</fullName>
    </submittedName>
</protein>
<dbReference type="RefSeq" id="WP_161919406.1">
    <property type="nucleotide sequence ID" value="NZ_JAACYS010000005.1"/>
</dbReference>